<comment type="caution">
    <text evidence="1">The sequence shown here is derived from an EMBL/GenBank/DDBJ whole genome shotgun (WGS) entry which is preliminary data.</text>
</comment>
<reference evidence="1" key="1">
    <citation type="submission" date="2021-09" db="EMBL/GenBank/DDBJ databases">
        <authorList>
            <consortium name="Pathogen Informatics"/>
        </authorList>
    </citation>
    <scope>NUCLEOTIDE SEQUENCE</scope>
</reference>
<dbReference type="AlphaFoldDB" id="A0A8J2LWY7"/>
<keyword evidence="2" id="KW-1185">Reference proteome</keyword>
<dbReference type="CDD" id="cd11677">
    <property type="entry name" value="Gemin7"/>
    <property type="match status" value="1"/>
</dbReference>
<dbReference type="GO" id="GO:0000387">
    <property type="term" value="P:spliceosomal snRNP assembly"/>
    <property type="evidence" value="ECO:0007669"/>
    <property type="project" value="TreeGrafter"/>
</dbReference>
<dbReference type="OrthoDB" id="70763at2759"/>
<gene>
    <name evidence="1" type="ORF">CJOHNSTONI_LOCUS1853</name>
</gene>
<name>A0A8J2LWY7_9BILA</name>
<evidence type="ECO:0000313" key="1">
    <source>
        <dbReference type="EMBL" id="CAG9531452.1"/>
    </source>
</evidence>
<evidence type="ECO:0008006" key="3">
    <source>
        <dbReference type="Google" id="ProtNLM"/>
    </source>
</evidence>
<dbReference type="GO" id="GO:0034719">
    <property type="term" value="C:SMN-Sm protein complex"/>
    <property type="evidence" value="ECO:0007669"/>
    <property type="project" value="InterPro"/>
</dbReference>
<accession>A0A8J2LWY7</accession>
<dbReference type="Proteomes" id="UP000746747">
    <property type="component" value="Unassembled WGS sequence"/>
</dbReference>
<protein>
    <recommendedName>
        <fullName evidence="3">Gem-associated protein 7</fullName>
    </recommendedName>
</protein>
<dbReference type="Gene3D" id="2.30.30.100">
    <property type="match status" value="1"/>
</dbReference>
<dbReference type="InterPro" id="IPR020338">
    <property type="entry name" value="SMN_gemin7"/>
</dbReference>
<proteinExistence type="predicted"/>
<dbReference type="EMBL" id="CAKAEH010000600">
    <property type="protein sequence ID" value="CAG9531452.1"/>
    <property type="molecule type" value="Genomic_DNA"/>
</dbReference>
<dbReference type="PANTHER" id="PTHR14679">
    <property type="entry name" value="GEM-ASSOCIATED PROTEIN 7"/>
    <property type="match status" value="1"/>
</dbReference>
<evidence type="ECO:0000313" key="2">
    <source>
        <dbReference type="Proteomes" id="UP000746747"/>
    </source>
</evidence>
<dbReference type="Pfam" id="PF11095">
    <property type="entry name" value="Gemin7"/>
    <property type="match status" value="1"/>
</dbReference>
<organism evidence="1 2">
    <name type="scientific">Cercopithifilaria johnstoni</name>
    <dbReference type="NCBI Taxonomy" id="2874296"/>
    <lineage>
        <taxon>Eukaryota</taxon>
        <taxon>Metazoa</taxon>
        <taxon>Ecdysozoa</taxon>
        <taxon>Nematoda</taxon>
        <taxon>Chromadorea</taxon>
        <taxon>Rhabditida</taxon>
        <taxon>Spirurina</taxon>
        <taxon>Spiruromorpha</taxon>
        <taxon>Filarioidea</taxon>
        <taxon>Onchocercidae</taxon>
        <taxon>Cercopithifilaria</taxon>
    </lineage>
</organism>
<dbReference type="PANTHER" id="PTHR14679:SF1">
    <property type="entry name" value="GEM-ASSOCIATED PROTEIN 7"/>
    <property type="match status" value="1"/>
</dbReference>
<sequence>MFFPGCVKFLLDDGGDFRICRTWCDGSKERWDLNARASQCFCATDSIALMSWMIRDETKDSICCEYAEQDRTLEQKQRAELRERFLRFMSFLSGKQVELDMHERTQVAGKFGAIKADQTHYIVDGLITPIGVINHAILRMNDTILISTSDLNELSNSKIPIQ</sequence>